<dbReference type="EMBL" id="CAUWAG010000006">
    <property type="protein sequence ID" value="CAJ2504113.1"/>
    <property type="molecule type" value="Genomic_DNA"/>
</dbReference>
<dbReference type="AlphaFoldDB" id="A0AAI8VFT4"/>
<gene>
    <name evidence="2" type="ORF">KHLLAP_LOCUS4581</name>
</gene>
<organism evidence="2 3">
    <name type="scientific">Anthostomella pinea</name>
    <dbReference type="NCBI Taxonomy" id="933095"/>
    <lineage>
        <taxon>Eukaryota</taxon>
        <taxon>Fungi</taxon>
        <taxon>Dikarya</taxon>
        <taxon>Ascomycota</taxon>
        <taxon>Pezizomycotina</taxon>
        <taxon>Sordariomycetes</taxon>
        <taxon>Xylariomycetidae</taxon>
        <taxon>Xylariales</taxon>
        <taxon>Xylariaceae</taxon>
        <taxon>Anthostomella</taxon>
    </lineage>
</organism>
<evidence type="ECO:0000256" key="1">
    <source>
        <dbReference type="SAM" id="SignalP"/>
    </source>
</evidence>
<dbReference type="Proteomes" id="UP001295740">
    <property type="component" value="Unassembled WGS sequence"/>
</dbReference>
<evidence type="ECO:0000313" key="2">
    <source>
        <dbReference type="EMBL" id="CAJ2504113.1"/>
    </source>
</evidence>
<keyword evidence="3" id="KW-1185">Reference proteome</keyword>
<reference evidence="2" key="1">
    <citation type="submission" date="2023-10" db="EMBL/GenBank/DDBJ databases">
        <authorList>
            <person name="Hackl T."/>
        </authorList>
    </citation>
    <scope>NUCLEOTIDE SEQUENCE</scope>
</reference>
<sequence length="127" mass="13213">MQFTCLLVAVTALALGTNAGVIARDGARLAQIRVFGGTDCVEQNDGFYTIDQSDADTCKTFEGVDAPISSVKLEVQNSPAADGCQLYVYTDESCTAGRRALALETCSDASEVGTWGSWKLSCGGGSA</sequence>
<keyword evidence="1" id="KW-0732">Signal</keyword>
<protein>
    <submittedName>
        <fullName evidence="2">Uu.00g115070.m01.CDS01</fullName>
    </submittedName>
</protein>
<comment type="caution">
    <text evidence="2">The sequence shown here is derived from an EMBL/GenBank/DDBJ whole genome shotgun (WGS) entry which is preliminary data.</text>
</comment>
<name>A0AAI8VFT4_9PEZI</name>
<feature type="chain" id="PRO_5042498714" evidence="1">
    <location>
        <begin position="20"/>
        <end position="127"/>
    </location>
</feature>
<proteinExistence type="predicted"/>
<accession>A0AAI8VFT4</accession>
<feature type="signal peptide" evidence="1">
    <location>
        <begin position="1"/>
        <end position="19"/>
    </location>
</feature>
<evidence type="ECO:0000313" key="3">
    <source>
        <dbReference type="Proteomes" id="UP001295740"/>
    </source>
</evidence>